<name>R0E708_CAUVI</name>
<dbReference type="AlphaFoldDB" id="R0E708"/>
<comment type="caution">
    <text evidence="2">The sequence shown here is derived from an EMBL/GenBank/DDBJ whole genome shotgun (WGS) entry which is preliminary data.</text>
</comment>
<keyword evidence="3" id="KW-1185">Reference proteome</keyword>
<evidence type="ECO:0000259" key="1">
    <source>
        <dbReference type="Pfam" id="PF03551"/>
    </source>
</evidence>
<gene>
    <name evidence="2" type="ORF">OR37_02851</name>
</gene>
<dbReference type="Proteomes" id="UP000013063">
    <property type="component" value="Unassembled WGS sequence"/>
</dbReference>
<protein>
    <submittedName>
        <fullName evidence="2">Transcriptional regulator, PadR family</fullName>
    </submittedName>
</protein>
<dbReference type="SUPFAM" id="SSF46785">
    <property type="entry name" value="Winged helix' DNA-binding domain"/>
    <property type="match status" value="1"/>
</dbReference>
<evidence type="ECO:0000313" key="2">
    <source>
        <dbReference type="EMBL" id="ENZ81293.1"/>
    </source>
</evidence>
<evidence type="ECO:0000313" key="3">
    <source>
        <dbReference type="Proteomes" id="UP000013063"/>
    </source>
</evidence>
<organism evidence="2 3">
    <name type="scientific">Caulobacter vibrioides OR37</name>
    <dbReference type="NCBI Taxonomy" id="1292034"/>
    <lineage>
        <taxon>Bacteria</taxon>
        <taxon>Pseudomonadati</taxon>
        <taxon>Pseudomonadota</taxon>
        <taxon>Alphaproteobacteria</taxon>
        <taxon>Caulobacterales</taxon>
        <taxon>Caulobacteraceae</taxon>
        <taxon>Caulobacter</taxon>
    </lineage>
</organism>
<dbReference type="eggNOG" id="COG1695">
    <property type="taxonomic scope" value="Bacteria"/>
</dbReference>
<dbReference type="InterPro" id="IPR052509">
    <property type="entry name" value="Metal_resp_DNA-bind_regulator"/>
</dbReference>
<dbReference type="RefSeq" id="WP_004621189.1">
    <property type="nucleotide sequence ID" value="NZ_APMP01000019.1"/>
</dbReference>
<dbReference type="PANTHER" id="PTHR33169">
    <property type="entry name" value="PADR-FAMILY TRANSCRIPTIONAL REGULATOR"/>
    <property type="match status" value="1"/>
</dbReference>
<dbReference type="OrthoDB" id="7189837at2"/>
<feature type="domain" description="Transcription regulator PadR N-terminal" evidence="1">
    <location>
        <begin position="36"/>
        <end position="81"/>
    </location>
</feature>
<dbReference type="Gene3D" id="1.10.10.10">
    <property type="entry name" value="Winged helix-like DNA-binding domain superfamily/Winged helix DNA-binding domain"/>
    <property type="match status" value="1"/>
</dbReference>
<reference evidence="2 3" key="1">
    <citation type="journal article" date="2013" name="Genome Announc.">
        <title>Draft Genome Sequence for Caulobacter sp. Strain OR37, a Bacterium Tolerant to Heavy Metals.</title>
        <authorList>
            <person name="Utturkar S.M."/>
            <person name="Bollmann A."/>
            <person name="Brzoska R.M."/>
            <person name="Klingeman D.M."/>
            <person name="Epstein S.E."/>
            <person name="Palumbo A.V."/>
            <person name="Brown S.D."/>
        </authorList>
    </citation>
    <scope>NUCLEOTIDE SEQUENCE [LARGE SCALE GENOMIC DNA]</scope>
    <source>
        <strain evidence="2 3">OR37</strain>
    </source>
</reference>
<dbReference type="EMBL" id="APMP01000019">
    <property type="protein sequence ID" value="ENZ81293.1"/>
    <property type="molecule type" value="Genomic_DNA"/>
</dbReference>
<dbReference type="PANTHER" id="PTHR33169:SF14">
    <property type="entry name" value="TRANSCRIPTIONAL REGULATOR RV3488"/>
    <property type="match status" value="1"/>
</dbReference>
<dbReference type="InterPro" id="IPR005149">
    <property type="entry name" value="Tscrpt_reg_PadR_N"/>
</dbReference>
<dbReference type="Pfam" id="PF03551">
    <property type="entry name" value="PadR"/>
    <property type="match status" value="1"/>
</dbReference>
<dbReference type="InterPro" id="IPR036388">
    <property type="entry name" value="WH-like_DNA-bd_sf"/>
</dbReference>
<dbReference type="InterPro" id="IPR036390">
    <property type="entry name" value="WH_DNA-bd_sf"/>
</dbReference>
<sequence length="102" mass="11032" precursor="true">MARARSLSTHARTVLAALLEAGGAWSHGYDLARRAGIKSGTLYPLLIRLESQGYLEAEWQQPAEGGKPPRHAYRLTDEGLRLARDNPVQAAPLPSLAQASES</sequence>
<accession>R0E708</accession>
<dbReference type="PATRIC" id="fig|1292034.3.peg.2832"/>
<proteinExistence type="predicted"/>
<dbReference type="STRING" id="1292034.OR37_02851"/>